<organism evidence="8 9">
    <name type="scientific">Saprospira grandis (strain Lewin)</name>
    <dbReference type="NCBI Taxonomy" id="984262"/>
    <lineage>
        <taxon>Bacteria</taxon>
        <taxon>Pseudomonadati</taxon>
        <taxon>Bacteroidota</taxon>
        <taxon>Saprospiria</taxon>
        <taxon>Saprospirales</taxon>
        <taxon>Saprospiraceae</taxon>
        <taxon>Saprospira</taxon>
    </lineage>
</organism>
<name>H6KZK9_SAPGL</name>
<sequence>MTGASGFLGWHLAQSWQLGGEAVGLYYRQQFEGAPWSWERINLLRDQEVRELLDRLAPDAIIHAAAIANTSFCEEHPALSYHVNVYASLTLADYAKSKGIPFLFVSSDMVFNGHSAPYDEESFAYPLLQYGSQKLAVEEALLADYPNAYICRLPLLLGIGPAYSKHFFGRWLAQLADQEGEQLAAFSDEYRTPLSAYEAARYLQQLLALIYYNTEEKLPRIWHFPGPERLSRLELAQKMAHCFGLDAHKILAASLADIQPARPEDLSMQSLYAAQYLNYSPLSLAAQLEEIAAKG</sequence>
<dbReference type="PANTHER" id="PTHR10491">
    <property type="entry name" value="DTDP-4-DEHYDRORHAMNOSE REDUCTASE"/>
    <property type="match status" value="1"/>
</dbReference>
<dbReference type="EC" id="1.1.1.133" evidence="3 6"/>
<dbReference type="PANTHER" id="PTHR10491:SF4">
    <property type="entry name" value="METHIONINE ADENOSYLTRANSFERASE 2 SUBUNIT BETA"/>
    <property type="match status" value="1"/>
</dbReference>
<comment type="pathway">
    <text evidence="1 6">Carbohydrate biosynthesis; dTDP-L-rhamnose biosynthesis.</text>
</comment>
<evidence type="ECO:0000256" key="3">
    <source>
        <dbReference type="ARBA" id="ARBA00012929"/>
    </source>
</evidence>
<dbReference type="Gene3D" id="3.40.50.720">
    <property type="entry name" value="NAD(P)-binding Rossmann-like Domain"/>
    <property type="match status" value="1"/>
</dbReference>
<dbReference type="InterPro" id="IPR005913">
    <property type="entry name" value="dTDP_dehydrorham_reduct"/>
</dbReference>
<dbReference type="OrthoDB" id="9803892at2"/>
<keyword evidence="6" id="KW-0521">NADP</keyword>
<dbReference type="AlphaFoldDB" id="H6KZK9"/>
<accession>H6KZK9</accession>
<dbReference type="EMBL" id="CP002831">
    <property type="protein sequence ID" value="AFC25785.1"/>
    <property type="molecule type" value="Genomic_DNA"/>
</dbReference>
<dbReference type="InterPro" id="IPR029903">
    <property type="entry name" value="RmlD-like-bd"/>
</dbReference>
<comment type="function">
    <text evidence="6">Catalyzes the reduction of dTDP-6-deoxy-L-lyxo-4-hexulose to yield dTDP-L-rhamnose.</text>
</comment>
<keyword evidence="6 8" id="KW-0560">Oxidoreductase</keyword>
<comment type="similarity">
    <text evidence="2 6">Belongs to the dTDP-4-dehydrorhamnose reductase family.</text>
</comment>
<evidence type="ECO:0000259" key="7">
    <source>
        <dbReference type="Pfam" id="PF04321"/>
    </source>
</evidence>
<keyword evidence="9" id="KW-1185">Reference proteome</keyword>
<dbReference type="Pfam" id="PF04321">
    <property type="entry name" value="RmlD_sub_bind"/>
    <property type="match status" value="1"/>
</dbReference>
<evidence type="ECO:0000256" key="2">
    <source>
        <dbReference type="ARBA" id="ARBA00010944"/>
    </source>
</evidence>
<feature type="domain" description="RmlD-like substrate binding" evidence="7">
    <location>
        <begin position="1"/>
        <end position="269"/>
    </location>
</feature>
<dbReference type="Proteomes" id="UP000007519">
    <property type="component" value="Chromosome"/>
</dbReference>
<evidence type="ECO:0000256" key="4">
    <source>
        <dbReference type="ARBA" id="ARBA00017099"/>
    </source>
</evidence>
<dbReference type="HOGENOM" id="CLU_045518_2_1_10"/>
<evidence type="ECO:0000256" key="5">
    <source>
        <dbReference type="ARBA" id="ARBA00048200"/>
    </source>
</evidence>
<comment type="catalytic activity">
    <reaction evidence="5">
        <text>dTDP-beta-L-rhamnose + NADP(+) = dTDP-4-dehydro-beta-L-rhamnose + NADPH + H(+)</text>
        <dbReference type="Rhea" id="RHEA:21796"/>
        <dbReference type="ChEBI" id="CHEBI:15378"/>
        <dbReference type="ChEBI" id="CHEBI:57510"/>
        <dbReference type="ChEBI" id="CHEBI:57783"/>
        <dbReference type="ChEBI" id="CHEBI:58349"/>
        <dbReference type="ChEBI" id="CHEBI:62830"/>
        <dbReference type="EC" id="1.1.1.133"/>
    </reaction>
</comment>
<protein>
    <recommendedName>
        <fullName evidence="4 6">dTDP-4-dehydrorhamnose reductase</fullName>
        <ecNumber evidence="3 6">1.1.1.133</ecNumber>
    </recommendedName>
</protein>
<dbReference type="GO" id="GO:0008831">
    <property type="term" value="F:dTDP-4-dehydrorhamnose reductase activity"/>
    <property type="evidence" value="ECO:0007669"/>
    <property type="project" value="UniProtKB-EC"/>
</dbReference>
<dbReference type="eggNOG" id="COG1091">
    <property type="taxonomic scope" value="Bacteria"/>
</dbReference>
<dbReference type="STRING" id="984262.SGRA_3057"/>
<dbReference type="InterPro" id="IPR036291">
    <property type="entry name" value="NAD(P)-bd_dom_sf"/>
</dbReference>
<evidence type="ECO:0000256" key="1">
    <source>
        <dbReference type="ARBA" id="ARBA00004781"/>
    </source>
</evidence>
<dbReference type="KEGG" id="sgn:SGRA_3057"/>
<dbReference type="SUPFAM" id="SSF51735">
    <property type="entry name" value="NAD(P)-binding Rossmann-fold domains"/>
    <property type="match status" value="1"/>
</dbReference>
<evidence type="ECO:0000313" key="8">
    <source>
        <dbReference type="EMBL" id="AFC25785.1"/>
    </source>
</evidence>
<evidence type="ECO:0000313" key="9">
    <source>
        <dbReference type="Proteomes" id="UP000007519"/>
    </source>
</evidence>
<evidence type="ECO:0000256" key="6">
    <source>
        <dbReference type="RuleBase" id="RU364082"/>
    </source>
</evidence>
<reference evidence="8 9" key="1">
    <citation type="journal article" date="2012" name="Stand. Genomic Sci.">
        <title>Complete genome sequencing and analysis of Saprospira grandis str. Lewin, a predatory marine bacterium.</title>
        <authorList>
            <person name="Saw J.H."/>
            <person name="Yuryev A."/>
            <person name="Kanbe M."/>
            <person name="Hou S."/>
            <person name="Young A.G."/>
            <person name="Aizawa S."/>
            <person name="Alam M."/>
        </authorList>
    </citation>
    <scope>NUCLEOTIDE SEQUENCE [LARGE SCALE GENOMIC DNA]</scope>
    <source>
        <strain evidence="8 9">Lewin</strain>
    </source>
</reference>
<gene>
    <name evidence="8" type="primary">rfbD</name>
    <name evidence="8" type="ordered locus">SGRA_3057</name>
</gene>
<proteinExistence type="inferred from homology"/>